<sequence length="397" mass="42468">MSAPIDWSGLRAHWGRRACRLPGAAPALDPVRAYALVRRAAQPFRAGTRFLASPDVRFYVDGGWMRAPGDLLPGAEDADPAGYAQRVRARLDGRRFQLRVTQPLFLDYELWAQARATLAGLFAQVGQPSLALTATLWLGDADAATRGPQVEPAAASLRLPLLGGCLARCRRTRPRAAGAAGRTLCADAGEALYWPAGHWVEEADRGTTLGLAVSIPVGGEEAAVAVKDLLADLVDAELGAQAEVAMLDYPPRARGRDAIAPLRAVAAQMRSAVAGGALERALRASWAARASAAGLEPPPPPRADDALRPDDRVRLDRRSPLLRLAEGAQEWWAVNGHVFSVPVHPRAQALWRALHEPAAATVAQLCAGPRRRIDPGALALLQRLHDLRALQCERASA</sequence>
<organism evidence="1">
    <name type="scientific">Lysobacter firmicutimachus</name>
    <dbReference type="NCBI Taxonomy" id="1792846"/>
    <lineage>
        <taxon>Bacteria</taxon>
        <taxon>Pseudomonadati</taxon>
        <taxon>Pseudomonadota</taxon>
        <taxon>Gammaproteobacteria</taxon>
        <taxon>Lysobacterales</taxon>
        <taxon>Lysobacteraceae</taxon>
        <taxon>Lysobacter</taxon>
    </lineage>
</organism>
<proteinExistence type="predicted"/>
<dbReference type="EMBL" id="CP159925">
    <property type="protein sequence ID" value="XCO76691.1"/>
    <property type="molecule type" value="Genomic_DNA"/>
</dbReference>
<dbReference type="AlphaFoldDB" id="A0AAU8MVQ9"/>
<gene>
    <name evidence="1" type="ORF">ABU614_07890</name>
</gene>
<accession>A0AAU8MVQ9</accession>
<evidence type="ECO:0000313" key="1">
    <source>
        <dbReference type="EMBL" id="XCO76691.1"/>
    </source>
</evidence>
<protein>
    <submittedName>
        <fullName evidence="1">Uncharacterized protein</fullName>
    </submittedName>
</protein>
<dbReference type="RefSeq" id="WP_363799936.1">
    <property type="nucleotide sequence ID" value="NZ_CP159925.1"/>
</dbReference>
<name>A0AAU8MVQ9_9GAMM</name>
<reference evidence="1" key="1">
    <citation type="submission" date="2024-06" db="EMBL/GenBank/DDBJ databases">
        <authorList>
            <person name="Li S."/>
        </authorList>
    </citation>
    <scope>NUCLEOTIDE SEQUENCE</scope>
    <source>
        <strain evidence="1">SR10</strain>
    </source>
</reference>